<protein>
    <submittedName>
        <fullName evidence="1">Uncharacterized protein</fullName>
    </submittedName>
</protein>
<keyword evidence="2" id="KW-1185">Reference proteome</keyword>
<gene>
    <name evidence="1" type="ORF">BO95DRAFT_458260</name>
</gene>
<dbReference type="Proteomes" id="UP000249057">
    <property type="component" value="Unassembled WGS sequence"/>
</dbReference>
<evidence type="ECO:0000313" key="1">
    <source>
        <dbReference type="EMBL" id="RAH51507.1"/>
    </source>
</evidence>
<sequence length="199" mass="22928">MDYRFPSGCMLETQIGRAITVNNHEYTIMDVLSEKSNMELHERWVVYEATVPHDTRRYALKVRYQMAAKGDSERDLISEEIMARRCFEDECQALQDCRKSVYFPNYYGCAELPDAENPLKDGGHVWVIAMGLAGGTSVVGMPGLGYLENRIIRDQVVDALEHMRLKGWGFFMQETEQIFFDPERRLMYVHQLSSVLGAN</sequence>
<organism evidence="1 2">
    <name type="scientific">Aspergillus brunneoviolaceus CBS 621.78</name>
    <dbReference type="NCBI Taxonomy" id="1450534"/>
    <lineage>
        <taxon>Eukaryota</taxon>
        <taxon>Fungi</taxon>
        <taxon>Dikarya</taxon>
        <taxon>Ascomycota</taxon>
        <taxon>Pezizomycotina</taxon>
        <taxon>Eurotiomycetes</taxon>
        <taxon>Eurotiomycetidae</taxon>
        <taxon>Eurotiales</taxon>
        <taxon>Aspergillaceae</taxon>
        <taxon>Aspergillus</taxon>
        <taxon>Aspergillus subgen. Circumdati</taxon>
    </lineage>
</organism>
<proteinExistence type="predicted"/>
<name>A0ACD1GQJ7_9EURO</name>
<dbReference type="EMBL" id="KZ825310">
    <property type="protein sequence ID" value="RAH51507.1"/>
    <property type="molecule type" value="Genomic_DNA"/>
</dbReference>
<accession>A0ACD1GQJ7</accession>
<evidence type="ECO:0000313" key="2">
    <source>
        <dbReference type="Proteomes" id="UP000249057"/>
    </source>
</evidence>
<reference evidence="1" key="1">
    <citation type="submission" date="2018-02" db="EMBL/GenBank/DDBJ databases">
        <title>The genomes of Aspergillus section Nigri reveals drivers in fungal speciation.</title>
        <authorList>
            <consortium name="DOE Joint Genome Institute"/>
            <person name="Vesth T.C."/>
            <person name="Nybo J."/>
            <person name="Theobald S."/>
            <person name="Brandl J."/>
            <person name="Frisvad J.C."/>
            <person name="Nielsen K.F."/>
            <person name="Lyhne E.K."/>
            <person name="Kogle M.E."/>
            <person name="Kuo A."/>
            <person name="Riley R."/>
            <person name="Clum A."/>
            <person name="Nolan M."/>
            <person name="Lipzen A."/>
            <person name="Salamov A."/>
            <person name="Henrissat B."/>
            <person name="Wiebenga A."/>
            <person name="De vries R.P."/>
            <person name="Grigoriev I.V."/>
            <person name="Mortensen U.H."/>
            <person name="Andersen M.R."/>
            <person name="Baker S.E."/>
        </authorList>
    </citation>
    <scope>NUCLEOTIDE SEQUENCE</scope>
    <source>
        <strain evidence="1">CBS 621.78</strain>
    </source>
</reference>